<dbReference type="KEGG" id="afla:FHG64_09405"/>
<organism evidence="1 2">
    <name type="scientific">Antarcticibacterium flavum</name>
    <dbReference type="NCBI Taxonomy" id="2058175"/>
    <lineage>
        <taxon>Bacteria</taxon>
        <taxon>Pseudomonadati</taxon>
        <taxon>Bacteroidota</taxon>
        <taxon>Flavobacteriia</taxon>
        <taxon>Flavobacteriales</taxon>
        <taxon>Flavobacteriaceae</taxon>
        <taxon>Antarcticibacterium</taxon>
    </lineage>
</organism>
<name>A0A5B7X3F0_9FLAO</name>
<dbReference type="OrthoDB" id="378656at2"/>
<sequence length="214" mass="25641">MNSRQLFQIEDELKKRLDHPYSWGRKQNDQWDRFSGFIYRTQSWEEVLEQAGKVAEQQNLEKASFINYAANRWYNFWSAKAVESIFCDLPGVTPARDERDRLRDFNIQGVDMDLKTSIYPRGFNHALDYAQRHPGDLVTWLYRNQSSQQRMHYYNRLFLIVYAEGGDHWKLKAEILFLKEVVEDYVVNFDSQKLLKFQYQPGKFAFSDIIWAIK</sequence>
<dbReference type="REBASE" id="314016">
    <property type="entry name" value="Afl52984ORF9400P"/>
</dbReference>
<gene>
    <name evidence="1" type="ORF">FHG64_09405</name>
</gene>
<proteinExistence type="predicted"/>
<reference evidence="1 2" key="1">
    <citation type="submission" date="2019-06" db="EMBL/GenBank/DDBJ databases">
        <title>Complete genome sequence of Antarcticibacterium flavum KCTC 52984T from an Antarctic marine sediment.</title>
        <authorList>
            <person name="Lee Y.M."/>
            <person name="Shin S.C."/>
        </authorList>
    </citation>
    <scope>NUCLEOTIDE SEQUENCE [LARGE SCALE GENOMIC DNA]</scope>
    <source>
        <strain evidence="1 2">KCTC 52984</strain>
    </source>
</reference>
<dbReference type="Proteomes" id="UP000309016">
    <property type="component" value="Chromosome"/>
</dbReference>
<dbReference type="RefSeq" id="WP_139066161.1">
    <property type="nucleotide sequence ID" value="NZ_CP040812.1"/>
</dbReference>
<evidence type="ECO:0000313" key="1">
    <source>
        <dbReference type="EMBL" id="QCY69595.1"/>
    </source>
</evidence>
<accession>A0A5B7X3F0</accession>
<dbReference type="AlphaFoldDB" id="A0A5B7X3F0"/>
<evidence type="ECO:0000313" key="2">
    <source>
        <dbReference type="Proteomes" id="UP000309016"/>
    </source>
</evidence>
<keyword evidence="2" id="KW-1185">Reference proteome</keyword>
<protein>
    <submittedName>
        <fullName evidence="1">Uncharacterized protein</fullName>
    </submittedName>
</protein>
<dbReference type="EMBL" id="CP040812">
    <property type="protein sequence ID" value="QCY69595.1"/>
    <property type="molecule type" value="Genomic_DNA"/>
</dbReference>